<comment type="caution">
    <text evidence="1">The sequence shown here is derived from an EMBL/GenBank/DDBJ whole genome shotgun (WGS) entry which is preliminary data.</text>
</comment>
<dbReference type="Proteomes" id="UP000306628">
    <property type="component" value="Unassembled WGS sequence"/>
</dbReference>
<organism evidence="1 2">
    <name type="scientific">Nonomuraea zeae</name>
    <dbReference type="NCBI Taxonomy" id="1642303"/>
    <lineage>
        <taxon>Bacteria</taxon>
        <taxon>Bacillati</taxon>
        <taxon>Actinomycetota</taxon>
        <taxon>Actinomycetes</taxon>
        <taxon>Streptosporangiales</taxon>
        <taxon>Streptosporangiaceae</taxon>
        <taxon>Nonomuraea</taxon>
    </lineage>
</organism>
<keyword evidence="2" id="KW-1185">Reference proteome</keyword>
<proteinExistence type="predicted"/>
<evidence type="ECO:0000313" key="1">
    <source>
        <dbReference type="EMBL" id="TMR29482.1"/>
    </source>
</evidence>
<dbReference type="AlphaFoldDB" id="A0A5S4G9D8"/>
<evidence type="ECO:0000313" key="2">
    <source>
        <dbReference type="Proteomes" id="UP000306628"/>
    </source>
</evidence>
<name>A0A5S4G9D8_9ACTN</name>
<dbReference type="EMBL" id="VCKX01000119">
    <property type="protein sequence ID" value="TMR29482.1"/>
    <property type="molecule type" value="Genomic_DNA"/>
</dbReference>
<reference evidence="1 2" key="1">
    <citation type="submission" date="2019-05" db="EMBL/GenBank/DDBJ databases">
        <title>Draft genome sequence of Nonomuraea zeae DSM 100528.</title>
        <authorList>
            <person name="Saricaoglu S."/>
            <person name="Isik K."/>
        </authorList>
    </citation>
    <scope>NUCLEOTIDE SEQUENCE [LARGE SCALE GENOMIC DNA]</scope>
    <source>
        <strain evidence="1 2">DSM 100528</strain>
    </source>
</reference>
<accession>A0A5S4G9D8</accession>
<protein>
    <submittedName>
        <fullName evidence="1">Uncharacterized protein</fullName>
    </submittedName>
</protein>
<sequence>MKPSLANETASFSQLSLAVDDLRFRRCAESRTTAEARTPAGVRTTVAAQKTISTLTANAGTFITLTNSAAIFEDGG</sequence>
<gene>
    <name evidence="1" type="ORF">ETD85_32325</name>
</gene>
<dbReference type="RefSeq" id="WP_138693602.1">
    <property type="nucleotide sequence ID" value="NZ_JBHSAZ010000041.1"/>
</dbReference>